<comment type="caution">
    <text evidence="3">The sequence shown here is derived from an EMBL/GenBank/DDBJ whole genome shotgun (WGS) entry which is preliminary data.</text>
</comment>
<feature type="transmembrane region" description="Helical" evidence="2">
    <location>
        <begin position="304"/>
        <end position="322"/>
    </location>
</feature>
<reference evidence="3 4" key="1">
    <citation type="journal article" date="2020" name="BMC Genomics">
        <title>Correction to: Identification and distribution of gene clusters required for synthesis of sphingolipid metabolism inhibitors in diverse species of the filamentous fungus Fusarium.</title>
        <authorList>
            <person name="Kim H.S."/>
            <person name="Lohmar J.M."/>
            <person name="Busman M."/>
            <person name="Brown D.W."/>
            <person name="Naumann T.A."/>
            <person name="Divon H.H."/>
            <person name="Lysoe E."/>
            <person name="Uhlig S."/>
            <person name="Proctor R.H."/>
        </authorList>
    </citation>
    <scope>NUCLEOTIDE SEQUENCE [LARGE SCALE GENOMIC DNA]</scope>
    <source>
        <strain evidence="3 4">NRRL 25214</strain>
    </source>
</reference>
<organism evidence="3 4">
    <name type="scientific">Fusarium anthophilum</name>
    <dbReference type="NCBI Taxonomy" id="48485"/>
    <lineage>
        <taxon>Eukaryota</taxon>
        <taxon>Fungi</taxon>
        <taxon>Dikarya</taxon>
        <taxon>Ascomycota</taxon>
        <taxon>Pezizomycotina</taxon>
        <taxon>Sordariomycetes</taxon>
        <taxon>Hypocreomycetidae</taxon>
        <taxon>Hypocreales</taxon>
        <taxon>Nectriaceae</taxon>
        <taxon>Fusarium</taxon>
        <taxon>Fusarium fujikuroi species complex</taxon>
    </lineage>
</organism>
<feature type="compositionally biased region" description="Basic and acidic residues" evidence="1">
    <location>
        <begin position="8"/>
        <end position="27"/>
    </location>
</feature>
<dbReference type="Proteomes" id="UP000573603">
    <property type="component" value="Unassembled WGS sequence"/>
</dbReference>
<feature type="transmembrane region" description="Helical" evidence="2">
    <location>
        <begin position="355"/>
        <end position="381"/>
    </location>
</feature>
<proteinExistence type="predicted"/>
<evidence type="ECO:0000313" key="4">
    <source>
        <dbReference type="Proteomes" id="UP000573603"/>
    </source>
</evidence>
<feature type="transmembrane region" description="Helical" evidence="2">
    <location>
        <begin position="328"/>
        <end position="348"/>
    </location>
</feature>
<protein>
    <submittedName>
        <fullName evidence="3">Uncharacterized protein</fullName>
    </submittedName>
</protein>
<gene>
    <name evidence="3" type="ORF">FANTH_3775</name>
</gene>
<keyword evidence="2" id="KW-0812">Transmembrane</keyword>
<feature type="region of interest" description="Disordered" evidence="1">
    <location>
        <begin position="1"/>
        <end position="48"/>
    </location>
</feature>
<keyword evidence="2" id="KW-0472">Membrane</keyword>
<accession>A0A8H5E8H0</accession>
<evidence type="ECO:0000256" key="1">
    <source>
        <dbReference type="SAM" id="MobiDB-lite"/>
    </source>
</evidence>
<keyword evidence="4" id="KW-1185">Reference proteome</keyword>
<name>A0A8H5E8H0_9HYPO</name>
<dbReference type="AlphaFoldDB" id="A0A8H5E8H0"/>
<evidence type="ECO:0000256" key="2">
    <source>
        <dbReference type="SAM" id="Phobius"/>
    </source>
</evidence>
<sequence length="439" mass="48716">MNLKHRGSGLDHEAKKMKSDDSIDKDGVSSTSSVPTSPPLPRQPVTDLDDLPQTAREKINYLLQALGDVSLETLYQVNIMDQINAITCDGPSPPRFKYKPPPIDIMVGYELSIFPTFLIYKLNKLISLSASNDAHDWVFISCDRIVAKVILMPYADGYFTVEIESRGRHTPKLISPYGTKDNGPTFKEQSWEESYRLQVQSLTRKAAVSHNREVLGWHLNSNQAEHQRCLRTSKVHSTSLDSVLSLPLPNAHFSIALSSTLSPHRIPAILVNNQHIRAEANHSAHSSHFHVDMANLIDPGTAKLVLIVSLLWIISFTLHSLYELNDILFYSIAGGTAFVVAAASCVCLSGLTVMAVYFSVLANTAIIGSIIMLIPVVQYLIQCISSFFTRVKGFCDRVTGYLDAVAFFLDNITTAVQLFPPSFYRFIYGPEGLEPLTDD</sequence>
<dbReference type="EMBL" id="JABEVY010000077">
    <property type="protein sequence ID" value="KAF5251014.1"/>
    <property type="molecule type" value="Genomic_DNA"/>
</dbReference>
<keyword evidence="2" id="KW-1133">Transmembrane helix</keyword>
<evidence type="ECO:0000313" key="3">
    <source>
        <dbReference type="EMBL" id="KAF5251014.1"/>
    </source>
</evidence>